<keyword evidence="1" id="KW-0472">Membrane</keyword>
<feature type="transmembrane region" description="Helical" evidence="1">
    <location>
        <begin position="55"/>
        <end position="73"/>
    </location>
</feature>
<dbReference type="AlphaFoldDB" id="A0A2C9EKS1"/>
<dbReference type="Proteomes" id="UP000013940">
    <property type="component" value="Chromosome"/>
</dbReference>
<evidence type="ECO:0000313" key="2">
    <source>
        <dbReference type="EMBL" id="AGL84250.1"/>
    </source>
</evidence>
<evidence type="ECO:0000313" key="3">
    <source>
        <dbReference type="Proteomes" id="UP000013940"/>
    </source>
</evidence>
<dbReference type="KEGG" id="pprc:PFLCHA0_c24790"/>
<keyword evidence="1" id="KW-0812">Transmembrane</keyword>
<name>A0A2C9EKS1_PSEPH</name>
<dbReference type="RefSeq" id="WP_011060717.1">
    <property type="nucleotide sequence ID" value="NC_021237.1"/>
</dbReference>
<feature type="transmembrane region" description="Helical" evidence="1">
    <location>
        <begin position="29"/>
        <end position="46"/>
    </location>
</feature>
<organism evidence="2 3">
    <name type="scientific">Pseudomonas protegens (strain DSM 19095 / LMG 27888 / CFBP 6595 / CHA0)</name>
    <dbReference type="NCBI Taxonomy" id="1124983"/>
    <lineage>
        <taxon>Bacteria</taxon>
        <taxon>Pseudomonadati</taxon>
        <taxon>Pseudomonadota</taxon>
        <taxon>Gammaproteobacteria</taxon>
        <taxon>Pseudomonadales</taxon>
        <taxon>Pseudomonadaceae</taxon>
        <taxon>Pseudomonas</taxon>
    </lineage>
</organism>
<dbReference type="HOGENOM" id="CLU_2619495_0_0_6"/>
<accession>A0A2C9EKS1</accession>
<dbReference type="GeneID" id="57475473"/>
<gene>
    <name evidence="2" type="ORF">PFLCHA0_c24790</name>
</gene>
<evidence type="ECO:0008006" key="4">
    <source>
        <dbReference type="Google" id="ProtNLM"/>
    </source>
</evidence>
<sequence>MVMFLILSGLALTVAMQFAIFCVALKNSLGNAILSLFIPFYVYVYARKDPQARPFLWGWYLGIALLVAGVLASA</sequence>
<evidence type="ECO:0000256" key="1">
    <source>
        <dbReference type="SAM" id="Phobius"/>
    </source>
</evidence>
<protein>
    <recommendedName>
        <fullName evidence="4">EamA domain-containing protein</fullName>
    </recommendedName>
</protein>
<keyword evidence="1" id="KW-1133">Transmembrane helix</keyword>
<reference evidence="3" key="1">
    <citation type="journal article" date="2014" name="Genome Announc.">
        <title>Full-genome sequence of the plant growth-promoting bacterium Pseudomonas protegens CHA0.</title>
        <authorList>
            <person name="Jousset A."/>
            <person name="Schuldes J."/>
            <person name="Keel C."/>
            <person name="Maurhofer M."/>
            <person name="Daniel R."/>
            <person name="Scheu S."/>
            <person name="Thuermer A."/>
        </authorList>
    </citation>
    <scope>NUCLEOTIDE SEQUENCE [LARGE SCALE GENOMIC DNA]</scope>
    <source>
        <strain evidence="3">DSM 19095 / LMG 27888 / CFBP 6595 / CHA0</strain>
    </source>
</reference>
<dbReference type="EMBL" id="CP003190">
    <property type="protein sequence ID" value="AGL84250.1"/>
    <property type="molecule type" value="Genomic_DNA"/>
</dbReference>
<proteinExistence type="predicted"/>